<keyword evidence="1" id="KW-0812">Transmembrane</keyword>
<dbReference type="Proteomes" id="UP000823618">
    <property type="component" value="Unassembled WGS sequence"/>
</dbReference>
<evidence type="ECO:0000313" key="5">
    <source>
        <dbReference type="Proteomes" id="UP000823618"/>
    </source>
</evidence>
<protein>
    <submittedName>
        <fullName evidence="4">DUF4832 domain-containing protein</fullName>
    </submittedName>
</protein>
<evidence type="ECO:0000259" key="2">
    <source>
        <dbReference type="Pfam" id="PF16116"/>
    </source>
</evidence>
<dbReference type="Pfam" id="PF16116">
    <property type="entry name" value="DUF4832"/>
    <property type="match status" value="1"/>
</dbReference>
<gene>
    <name evidence="4" type="ORF">IAC13_07080</name>
</gene>
<dbReference type="InterPro" id="IPR032379">
    <property type="entry name" value="DUF4874"/>
</dbReference>
<name>A0A9D9I112_9FIRM</name>
<sequence length="455" mass="53720">MNYKIIIGGFIDILVFMGLIFWFVETNRNVTMHYEETIDSLDNPGQGYYVQIDSSQFDTIKTLRKERNRLVLVGMDLQKYRDCEIEEEALQNVRKCLIEARKNDMQVIFRGAYNFYGSCVEPDNITLIQKHMEQIAAILNEEKDVIASVQAGMIGDYGEWHDGRYLTGNGKKDKKIRCTILKTWEKYLAKEIKVSVRRPRFIREAQKEQILVNRLGYHNDGLLASDTDLGTYDDPKYRREDELNWMEKNILGQHNGGEMPMVSDWSDAFYANQEFMKMHASYLNRYYNVEVIEQWKQQTIGTQNAETYISSHLGYRYYIKSLKVKKYLKNGKIKVDITVVNTGYNIPNKPYQMYFVVVNQKGERKEFLVASETLSTICNGKKVTLHETFDLKEFFQKEEEKYRCFLYLAQEDDRIENRILLANEWKANKKREYLVFTYKKGDGRLSFPLQVHYEL</sequence>
<accession>A0A9D9I112</accession>
<feature type="transmembrane region" description="Helical" evidence="1">
    <location>
        <begin position="6"/>
        <end position="24"/>
    </location>
</feature>
<reference evidence="4" key="1">
    <citation type="submission" date="2020-10" db="EMBL/GenBank/DDBJ databases">
        <authorList>
            <person name="Gilroy R."/>
        </authorList>
    </citation>
    <scope>NUCLEOTIDE SEQUENCE</scope>
    <source>
        <strain evidence="4">E3-2379</strain>
    </source>
</reference>
<keyword evidence="1" id="KW-1133">Transmembrane helix</keyword>
<evidence type="ECO:0000313" key="4">
    <source>
        <dbReference type="EMBL" id="MBO8463675.1"/>
    </source>
</evidence>
<evidence type="ECO:0000259" key="3">
    <source>
        <dbReference type="Pfam" id="PF16173"/>
    </source>
</evidence>
<dbReference type="InterPro" id="IPR032267">
    <property type="entry name" value="DUF4832"/>
</dbReference>
<dbReference type="EMBL" id="JADIML010000194">
    <property type="protein sequence ID" value="MBO8463675.1"/>
    <property type="molecule type" value="Genomic_DNA"/>
</dbReference>
<feature type="domain" description="DUF4832" evidence="2">
    <location>
        <begin position="214"/>
        <end position="423"/>
    </location>
</feature>
<reference evidence="4" key="2">
    <citation type="journal article" date="2021" name="PeerJ">
        <title>Extensive microbial diversity within the chicken gut microbiome revealed by metagenomics and culture.</title>
        <authorList>
            <person name="Gilroy R."/>
            <person name="Ravi A."/>
            <person name="Getino M."/>
            <person name="Pursley I."/>
            <person name="Horton D.L."/>
            <person name="Alikhan N.F."/>
            <person name="Baker D."/>
            <person name="Gharbi K."/>
            <person name="Hall N."/>
            <person name="Watson M."/>
            <person name="Adriaenssens E.M."/>
            <person name="Foster-Nyarko E."/>
            <person name="Jarju S."/>
            <person name="Secka A."/>
            <person name="Antonio M."/>
            <person name="Oren A."/>
            <person name="Chaudhuri R.R."/>
            <person name="La Ragione R."/>
            <person name="Hildebrand F."/>
            <person name="Pallen M.J."/>
        </authorList>
    </citation>
    <scope>NUCLEOTIDE SEQUENCE</scope>
    <source>
        <strain evidence="4">E3-2379</strain>
    </source>
</reference>
<organism evidence="4 5">
    <name type="scientific">Candidatus Scybalomonas excrementavium</name>
    <dbReference type="NCBI Taxonomy" id="2840943"/>
    <lineage>
        <taxon>Bacteria</taxon>
        <taxon>Bacillati</taxon>
        <taxon>Bacillota</taxon>
        <taxon>Clostridia</taxon>
        <taxon>Lachnospirales</taxon>
        <taxon>Lachnospiraceae</taxon>
        <taxon>Lachnospiraceae incertae sedis</taxon>
        <taxon>Candidatus Scybalomonas</taxon>
    </lineage>
</organism>
<dbReference type="Pfam" id="PF16173">
    <property type="entry name" value="DUF4874"/>
    <property type="match status" value="1"/>
</dbReference>
<feature type="domain" description="DUF4874" evidence="3">
    <location>
        <begin position="43"/>
        <end position="200"/>
    </location>
</feature>
<keyword evidence="1" id="KW-0472">Membrane</keyword>
<comment type="caution">
    <text evidence="4">The sequence shown here is derived from an EMBL/GenBank/DDBJ whole genome shotgun (WGS) entry which is preliminary data.</text>
</comment>
<evidence type="ECO:0000256" key="1">
    <source>
        <dbReference type="SAM" id="Phobius"/>
    </source>
</evidence>
<dbReference type="AlphaFoldDB" id="A0A9D9I112"/>
<proteinExistence type="predicted"/>